<dbReference type="GO" id="GO:0004527">
    <property type="term" value="F:exonuclease activity"/>
    <property type="evidence" value="ECO:0007669"/>
    <property type="project" value="UniProtKB-KW"/>
</dbReference>
<comment type="caution">
    <text evidence="2">The sequence shown here is derived from an EMBL/GenBank/DDBJ whole genome shotgun (WGS) entry which is preliminary data.</text>
</comment>
<dbReference type="Proteomes" id="UP000269499">
    <property type="component" value="Unassembled WGS sequence"/>
</dbReference>
<organism evidence="2 3">
    <name type="scientific">Thermoproteota archaeon</name>
    <dbReference type="NCBI Taxonomy" id="2056631"/>
    <lineage>
        <taxon>Archaea</taxon>
        <taxon>Thermoproteota</taxon>
    </lineage>
</organism>
<evidence type="ECO:0000313" key="2">
    <source>
        <dbReference type="EMBL" id="RLE55703.1"/>
    </source>
</evidence>
<feature type="domain" description="DDH" evidence="1">
    <location>
        <begin position="34"/>
        <end position="152"/>
    </location>
</feature>
<dbReference type="Gene3D" id="3.90.1640.30">
    <property type="match status" value="1"/>
</dbReference>
<dbReference type="PANTHER" id="PTHR30255:SF2">
    <property type="entry name" value="SINGLE-STRANDED-DNA-SPECIFIC EXONUCLEASE RECJ"/>
    <property type="match status" value="1"/>
</dbReference>
<reference evidence="2 3" key="1">
    <citation type="submission" date="2018-06" db="EMBL/GenBank/DDBJ databases">
        <title>Extensive metabolic versatility and redundancy in microbially diverse, dynamic hydrothermal sediments.</title>
        <authorList>
            <person name="Dombrowski N."/>
            <person name="Teske A."/>
            <person name="Baker B.J."/>
        </authorList>
    </citation>
    <scope>NUCLEOTIDE SEQUENCE [LARGE SCALE GENOMIC DNA]</scope>
    <source>
        <strain evidence="2">B20_G2</strain>
    </source>
</reference>
<dbReference type="Pfam" id="PF01368">
    <property type="entry name" value="DHH"/>
    <property type="match status" value="1"/>
</dbReference>
<evidence type="ECO:0000313" key="3">
    <source>
        <dbReference type="Proteomes" id="UP000269499"/>
    </source>
</evidence>
<dbReference type="InterPro" id="IPR038763">
    <property type="entry name" value="DHH_sf"/>
</dbReference>
<accession>A0A497F7W3</accession>
<dbReference type="InterPro" id="IPR051673">
    <property type="entry name" value="SSDNA_exonuclease_RecJ"/>
</dbReference>
<gene>
    <name evidence="2" type="ORF">DRJ26_00570</name>
</gene>
<dbReference type="SUPFAM" id="SSF64182">
    <property type="entry name" value="DHH phosphoesterases"/>
    <property type="match status" value="1"/>
</dbReference>
<sequence length="415" mass="46486">MLKAIILESEKFKKWINDIRRATEILREQSIEEVRVVYHDDADGVTAAAILKAALEREHIKVKLICIEKLYLEVIEKLHNEEGKVYIYADIAAPHARKISNINRSRNLTIILDHHNAVPSTDPAVINLDPELYGFSGEEEASGATVCYFFSKVLSERNVDLAHLAVIGASEIPGPVRGLNLVPLEDAVKVGTVQVKQYGEAKKYLITAYDPPEFREKIASRLTAMAAIGYYVGGPERAVNACLLGFSKEDKQFIARLEMRRKEVNRKLIAKLRRFGIRQGKFVQWFHVYDAYKGMGVKTIGTFCSYLSFQRWISQNKYLIGFMNMSRIIPKLGELSRDYVKFSARTPKGLSAAVREGKMPSISVVLSEAAEAFGGFADGHDVAASGVIPKGCEKDFIRKVDDIISKTLSPFKPEI</sequence>
<dbReference type="PANTHER" id="PTHR30255">
    <property type="entry name" value="SINGLE-STRANDED-DNA-SPECIFIC EXONUCLEASE RECJ"/>
    <property type="match status" value="1"/>
</dbReference>
<evidence type="ECO:0000259" key="1">
    <source>
        <dbReference type="Pfam" id="PF01368"/>
    </source>
</evidence>
<dbReference type="AlphaFoldDB" id="A0A497F7W3"/>
<protein>
    <recommendedName>
        <fullName evidence="1">DDH domain-containing protein</fullName>
    </recommendedName>
</protein>
<dbReference type="EMBL" id="QMRA01000004">
    <property type="protein sequence ID" value="RLE55703.1"/>
    <property type="molecule type" value="Genomic_DNA"/>
</dbReference>
<dbReference type="InterPro" id="IPR001667">
    <property type="entry name" value="DDH_dom"/>
</dbReference>
<proteinExistence type="predicted"/>
<name>A0A497F7W3_9CREN</name>